<reference evidence="3 4" key="1">
    <citation type="journal article" date="2018" name="PLoS Pathog.">
        <title>Evolution of structural diversity of trichothecenes, a family of toxins produced by plant pathogenic and entomopathogenic fungi.</title>
        <authorList>
            <person name="Proctor R.H."/>
            <person name="McCormick S.P."/>
            <person name="Kim H.S."/>
            <person name="Cardoza R.E."/>
            <person name="Stanley A.M."/>
            <person name="Lindo L."/>
            <person name="Kelly A."/>
            <person name="Brown D.W."/>
            <person name="Lee T."/>
            <person name="Vaughan M.M."/>
            <person name="Alexander N.J."/>
            <person name="Busman M."/>
            <person name="Gutierrez S."/>
        </authorList>
    </citation>
    <scope>NUCLEOTIDE SEQUENCE [LARGE SCALE GENOMIC DNA]</scope>
    <source>
        <strain evidence="3 4">IBT 40837</strain>
    </source>
</reference>
<dbReference type="ESTHER" id="triar-a0a395nq82">
    <property type="family name" value="Thiohydrolase"/>
</dbReference>
<keyword evidence="4" id="KW-1185">Reference proteome</keyword>
<dbReference type="EMBL" id="PXOA01000235">
    <property type="protein sequence ID" value="RFU78093.1"/>
    <property type="molecule type" value="Genomic_DNA"/>
</dbReference>
<evidence type="ECO:0000256" key="1">
    <source>
        <dbReference type="ARBA" id="ARBA00029464"/>
    </source>
</evidence>
<dbReference type="Gene3D" id="1.10.10.800">
    <property type="match status" value="1"/>
</dbReference>
<dbReference type="PANTHER" id="PTHR47751">
    <property type="entry name" value="SUPERFAMILY HYDROLASE, PUTATIVE (AFU_ORTHOLOGUE AFUA_2G16580)-RELATED"/>
    <property type="match status" value="1"/>
</dbReference>
<dbReference type="AlphaFoldDB" id="A0A395NQ82"/>
<feature type="domain" description="AB hydrolase-1" evidence="2">
    <location>
        <begin position="36"/>
        <end position="279"/>
    </location>
</feature>
<name>A0A395NQ82_TRIAR</name>
<evidence type="ECO:0000259" key="2">
    <source>
        <dbReference type="Pfam" id="PF12697"/>
    </source>
</evidence>
<dbReference type="OrthoDB" id="4895739at2759"/>
<dbReference type="InterPro" id="IPR051411">
    <property type="entry name" value="Polyketide_trans_af380"/>
</dbReference>
<evidence type="ECO:0000313" key="3">
    <source>
        <dbReference type="EMBL" id="RFU78093.1"/>
    </source>
</evidence>
<dbReference type="InterPro" id="IPR000073">
    <property type="entry name" value="AB_hydrolase_1"/>
</dbReference>
<comment type="similarity">
    <text evidence="1">Belongs to the polyketide transferase af380 family.</text>
</comment>
<protein>
    <submittedName>
        <fullName evidence="3">N-terminal domain</fullName>
    </submittedName>
</protein>
<dbReference type="Proteomes" id="UP000266272">
    <property type="component" value="Unassembled WGS sequence"/>
</dbReference>
<comment type="caution">
    <text evidence="3">The sequence shown here is derived from an EMBL/GenBank/DDBJ whole genome shotgun (WGS) entry which is preliminary data.</text>
</comment>
<organism evidence="3 4">
    <name type="scientific">Trichoderma arundinaceum</name>
    <dbReference type="NCBI Taxonomy" id="490622"/>
    <lineage>
        <taxon>Eukaryota</taxon>
        <taxon>Fungi</taxon>
        <taxon>Dikarya</taxon>
        <taxon>Ascomycota</taxon>
        <taxon>Pezizomycotina</taxon>
        <taxon>Sordariomycetes</taxon>
        <taxon>Hypocreomycetidae</taxon>
        <taxon>Hypocreales</taxon>
        <taxon>Hypocreaceae</taxon>
        <taxon>Trichoderma</taxon>
    </lineage>
</organism>
<evidence type="ECO:0000313" key="4">
    <source>
        <dbReference type="Proteomes" id="UP000266272"/>
    </source>
</evidence>
<dbReference type="SUPFAM" id="SSF53474">
    <property type="entry name" value="alpha/beta-Hydrolases"/>
    <property type="match status" value="1"/>
</dbReference>
<accession>A0A395NQ82</accession>
<dbReference type="STRING" id="490622.A0A395NQ82"/>
<dbReference type="Pfam" id="PF12697">
    <property type="entry name" value="Abhydrolase_6"/>
    <property type="match status" value="1"/>
</dbReference>
<dbReference type="PANTHER" id="PTHR47751:SF2">
    <property type="entry name" value="DLTD N-TERMINAL DOMAIN PROTEIN (AFU_ORTHOLOGUE AFUA_8G00380)-RELATED"/>
    <property type="match status" value="1"/>
</dbReference>
<dbReference type="Gene3D" id="3.40.50.1820">
    <property type="entry name" value="alpha/beta hydrolase"/>
    <property type="match status" value="1"/>
</dbReference>
<proteinExistence type="inferred from homology"/>
<sequence length="305" mass="33964">MHFTTPPRSEPVEFTTLDGLTLRGQLYAASSRGPAVIMTPGWNCVKEMLLPEVAERFQAAGFTALTYDPRSLGESDGMPRNEIDPMKQVEDYSDALTYLSKHPMVDPSRIAFWGMSFSGSIAACAAALDKRAKVLVSICPMTVFFTDEKRQKILSKAILDRVSQLKGNRPFMLVPFSKTGENPGGLAAGGGREAYEFMSTVKDHGAPNYENRTTIQSYYRMMMWQPWPLFEHVDPTPAMVLIPDGDQIAKPEDQRRMFDALSGPKKLVVARGKGHLNVLSGENAEKLIQEQVEFMRDAFEGKMIS</sequence>
<gene>
    <name evidence="3" type="ORF">TARUN_4154</name>
</gene>
<dbReference type="InterPro" id="IPR029058">
    <property type="entry name" value="AB_hydrolase_fold"/>
</dbReference>